<dbReference type="Proteomes" id="UP000005845">
    <property type="component" value="Unassembled WGS sequence"/>
</dbReference>
<name>H5TX16_9ACTN</name>
<dbReference type="PANTHER" id="PTHR12169">
    <property type="entry name" value="ATPASE N2B"/>
    <property type="match status" value="1"/>
</dbReference>
<dbReference type="GO" id="GO:0051301">
    <property type="term" value="P:cell division"/>
    <property type="evidence" value="ECO:0007669"/>
    <property type="project" value="TreeGrafter"/>
</dbReference>
<gene>
    <name evidence="3" type="ORF">GOSPT_025_00580</name>
</gene>
<dbReference type="SUPFAM" id="SSF52540">
    <property type="entry name" value="P-loop containing nucleoside triphosphate hydrolases"/>
    <property type="match status" value="1"/>
</dbReference>
<keyword evidence="2" id="KW-0067">ATP-binding</keyword>
<dbReference type="GO" id="GO:0005524">
    <property type="term" value="F:ATP binding"/>
    <property type="evidence" value="ECO:0007669"/>
    <property type="project" value="UniProtKB-KW"/>
</dbReference>
<protein>
    <recommendedName>
        <fullName evidence="5">ATPase</fullName>
    </recommendedName>
</protein>
<evidence type="ECO:0000313" key="4">
    <source>
        <dbReference type="Proteomes" id="UP000005845"/>
    </source>
</evidence>
<reference evidence="3 4" key="1">
    <citation type="submission" date="2012-02" db="EMBL/GenBank/DDBJ databases">
        <title>Whole genome shotgun sequence of Gordonia sputi NBRC 100414.</title>
        <authorList>
            <person name="Yoshida I."/>
            <person name="Hosoyama A."/>
            <person name="Tsuchikane K."/>
            <person name="Katsumata H."/>
            <person name="Yamazaki S."/>
            <person name="Fujita N."/>
        </authorList>
    </citation>
    <scope>NUCLEOTIDE SEQUENCE [LARGE SCALE GENOMIC DNA]</scope>
    <source>
        <strain evidence="3 4">NBRC 100414</strain>
    </source>
</reference>
<evidence type="ECO:0000256" key="2">
    <source>
        <dbReference type="ARBA" id="ARBA00022840"/>
    </source>
</evidence>
<evidence type="ECO:0008006" key="5">
    <source>
        <dbReference type="Google" id="ProtNLM"/>
    </source>
</evidence>
<proteinExistence type="predicted"/>
<dbReference type="eggNOG" id="COG1485">
    <property type="taxonomic scope" value="Bacteria"/>
</dbReference>
<dbReference type="Pfam" id="PF03969">
    <property type="entry name" value="AFG1_ATPase"/>
    <property type="match status" value="1"/>
</dbReference>
<dbReference type="NCBIfam" id="NF040713">
    <property type="entry name" value="ZapE"/>
    <property type="match status" value="1"/>
</dbReference>
<dbReference type="Gene3D" id="3.40.50.300">
    <property type="entry name" value="P-loop containing nucleotide triphosphate hydrolases"/>
    <property type="match status" value="1"/>
</dbReference>
<accession>H5TX16</accession>
<dbReference type="GO" id="GO:0005737">
    <property type="term" value="C:cytoplasm"/>
    <property type="evidence" value="ECO:0007669"/>
    <property type="project" value="TreeGrafter"/>
</dbReference>
<dbReference type="EMBL" id="BAFC01000025">
    <property type="protein sequence ID" value="GAB38024.1"/>
    <property type="molecule type" value="Genomic_DNA"/>
</dbReference>
<sequence length="323" mass="36164">MREAFFAAVAESNLKLDVAQREAMTSMALNVGNGFYLWGDPGRGKTALSSLYFNAIPTASKRRFHFYEFFAAIDHLIASTRGTVDDALDELLADSTAIMFDEFHVHDVADAIYLTATLRRIVRDGTLFIATSNYPPQQLLPNPLMHHRFQQAIDLIEREFSVIWIGEGDDYRRCAAAPRHGFSAGTWSPTESEQIAGMLPERIDMNGQSVEVLHNAIAAAVTFAELCERPLGMREYLALTERFREITLRDVPDLALVDREPLQRLGNLVDICCDRDIVLNIVSQGTPRDILRAKRSPPDAARTISRLSMLRPTANTTHLDAET</sequence>
<evidence type="ECO:0000313" key="3">
    <source>
        <dbReference type="EMBL" id="GAB38024.1"/>
    </source>
</evidence>
<dbReference type="PANTHER" id="PTHR12169:SF6">
    <property type="entry name" value="AFG1-LIKE ATPASE"/>
    <property type="match status" value="1"/>
</dbReference>
<organism evidence="3 4">
    <name type="scientific">Gordonia sputi NBRC 100414</name>
    <dbReference type="NCBI Taxonomy" id="1089453"/>
    <lineage>
        <taxon>Bacteria</taxon>
        <taxon>Bacillati</taxon>
        <taxon>Actinomycetota</taxon>
        <taxon>Actinomycetes</taxon>
        <taxon>Mycobacteriales</taxon>
        <taxon>Gordoniaceae</taxon>
        <taxon>Gordonia</taxon>
    </lineage>
</organism>
<dbReference type="GO" id="GO:0016887">
    <property type="term" value="F:ATP hydrolysis activity"/>
    <property type="evidence" value="ECO:0007669"/>
    <property type="project" value="InterPro"/>
</dbReference>
<dbReference type="InterPro" id="IPR027417">
    <property type="entry name" value="P-loop_NTPase"/>
</dbReference>
<dbReference type="AlphaFoldDB" id="H5TX16"/>
<dbReference type="GO" id="GO:0032153">
    <property type="term" value="C:cell division site"/>
    <property type="evidence" value="ECO:0007669"/>
    <property type="project" value="TreeGrafter"/>
</dbReference>
<comment type="caution">
    <text evidence="3">The sequence shown here is derived from an EMBL/GenBank/DDBJ whole genome shotgun (WGS) entry which is preliminary data.</text>
</comment>
<evidence type="ECO:0000256" key="1">
    <source>
        <dbReference type="ARBA" id="ARBA00022741"/>
    </source>
</evidence>
<dbReference type="InterPro" id="IPR005654">
    <property type="entry name" value="ATPase_AFG1-like"/>
</dbReference>
<keyword evidence="4" id="KW-1185">Reference proteome</keyword>
<keyword evidence="1" id="KW-0547">Nucleotide-binding</keyword>